<protein>
    <submittedName>
        <fullName evidence="1">Uncharacterized protein</fullName>
    </submittedName>
</protein>
<proteinExistence type="predicted"/>
<dbReference type="EMBL" id="ML741778">
    <property type="protein sequence ID" value="KAE8329671.1"/>
    <property type="molecule type" value="Genomic_DNA"/>
</dbReference>
<reference evidence="2" key="1">
    <citation type="submission" date="2019-04" db="EMBL/GenBank/DDBJ databases">
        <title>Friends and foes A comparative genomics studyof 23 Aspergillus species from section Flavi.</title>
        <authorList>
            <consortium name="DOE Joint Genome Institute"/>
            <person name="Kjaerbolling I."/>
            <person name="Vesth T."/>
            <person name="Frisvad J.C."/>
            <person name="Nybo J.L."/>
            <person name="Theobald S."/>
            <person name="Kildgaard S."/>
            <person name="Isbrandt T."/>
            <person name="Kuo A."/>
            <person name="Sato A."/>
            <person name="Lyhne E.K."/>
            <person name="Kogle M.E."/>
            <person name="Wiebenga A."/>
            <person name="Kun R.S."/>
            <person name="Lubbers R.J."/>
            <person name="Makela M.R."/>
            <person name="Barry K."/>
            <person name="Chovatia M."/>
            <person name="Clum A."/>
            <person name="Daum C."/>
            <person name="Haridas S."/>
            <person name="He G."/>
            <person name="LaButti K."/>
            <person name="Lipzen A."/>
            <person name="Mondo S."/>
            <person name="Riley R."/>
            <person name="Salamov A."/>
            <person name="Simmons B.A."/>
            <person name="Magnuson J.K."/>
            <person name="Henrissat B."/>
            <person name="Mortensen U.H."/>
            <person name="Larsen T.O."/>
            <person name="Devries R.P."/>
            <person name="Grigoriev I.V."/>
            <person name="Machida M."/>
            <person name="Baker S.E."/>
            <person name="Andersen M.R."/>
        </authorList>
    </citation>
    <scope>NUCLEOTIDE SEQUENCE [LARGE SCALE GENOMIC DNA]</scope>
    <source>
        <strain evidence="2">CBS 130017</strain>
    </source>
</reference>
<dbReference type="AlphaFoldDB" id="A0A5N6X8X7"/>
<sequence>MILKSRAIFFRVNMNTVMRYPTMWLRRSRVENVSGIPYGCALESLWATPTLEDIKSTTDFRSRVSRWLIRLIRGIVDYYIDLAPKVKACERSLVYTRATVSCASYPRAAVIRPHSTKMRNYTRPSVNTKTTQTGNAKAETLARQAFSNTVKTRQTAIKWYSKDKST</sequence>
<accession>A0A5N6X8X7</accession>
<name>A0A5N6X8X7_9EURO</name>
<keyword evidence="2" id="KW-1185">Reference proteome</keyword>
<dbReference type="Proteomes" id="UP000325945">
    <property type="component" value="Unassembled WGS sequence"/>
</dbReference>
<organism evidence="1 2">
    <name type="scientific">Aspergillus sergii</name>
    <dbReference type="NCBI Taxonomy" id="1034303"/>
    <lineage>
        <taxon>Eukaryota</taxon>
        <taxon>Fungi</taxon>
        <taxon>Dikarya</taxon>
        <taxon>Ascomycota</taxon>
        <taxon>Pezizomycotina</taxon>
        <taxon>Eurotiomycetes</taxon>
        <taxon>Eurotiomycetidae</taxon>
        <taxon>Eurotiales</taxon>
        <taxon>Aspergillaceae</taxon>
        <taxon>Aspergillus</taxon>
        <taxon>Aspergillus subgen. Circumdati</taxon>
    </lineage>
</organism>
<gene>
    <name evidence="1" type="ORF">BDV39DRAFT_46804</name>
</gene>
<evidence type="ECO:0000313" key="1">
    <source>
        <dbReference type="EMBL" id="KAE8329671.1"/>
    </source>
</evidence>
<evidence type="ECO:0000313" key="2">
    <source>
        <dbReference type="Proteomes" id="UP000325945"/>
    </source>
</evidence>